<feature type="transmembrane region" description="Helical" evidence="11">
    <location>
        <begin position="6"/>
        <end position="22"/>
    </location>
</feature>
<evidence type="ECO:0000256" key="11">
    <source>
        <dbReference type="SAM" id="Phobius"/>
    </source>
</evidence>
<feature type="transmembrane region" description="Helical" evidence="11">
    <location>
        <begin position="232"/>
        <end position="248"/>
    </location>
</feature>
<keyword evidence="4" id="KW-0050">Antiport</keyword>
<dbReference type="Pfam" id="PF00999">
    <property type="entry name" value="Na_H_Exchanger"/>
    <property type="match status" value="1"/>
</dbReference>
<feature type="transmembrane region" description="Helical" evidence="11">
    <location>
        <begin position="174"/>
        <end position="196"/>
    </location>
</feature>
<evidence type="ECO:0000256" key="10">
    <source>
        <dbReference type="ARBA" id="ARBA00023201"/>
    </source>
</evidence>
<keyword evidence="3" id="KW-0813">Transport</keyword>
<evidence type="ECO:0000256" key="5">
    <source>
        <dbReference type="ARBA" id="ARBA00022692"/>
    </source>
</evidence>
<dbReference type="PANTHER" id="PTHR43562:SF3">
    <property type="entry name" value="SODIUM ION_PROTON EXCHANGER (EUROFUNG)"/>
    <property type="match status" value="1"/>
</dbReference>
<keyword evidence="10" id="KW-0739">Sodium transport</keyword>
<comment type="similarity">
    <text evidence="2">Belongs to the monovalent cation:proton antiporter 2 (CPA2) transporter (TC 2.A.37) family.</text>
</comment>
<dbReference type="Proteomes" id="UP001057532">
    <property type="component" value="Chromosome"/>
</dbReference>
<evidence type="ECO:0000256" key="8">
    <source>
        <dbReference type="ARBA" id="ARBA00023065"/>
    </source>
</evidence>
<evidence type="ECO:0000256" key="4">
    <source>
        <dbReference type="ARBA" id="ARBA00022449"/>
    </source>
</evidence>
<keyword evidence="5 11" id="KW-0812">Transmembrane</keyword>
<sequence>MEYLGSIWMVLVAALLFGYLASRIGLPSVVGQIIAGIVIGPALLNWVKLNEILSVSADLGIILLMFLAGLECDFKQVKKYLVSATGIAVCGVVLPLVVFFGMGMLFHQGMVESLFWGVIFAATSVSISVAVLQEYGKLQTVAGAVILGAAVVDDVISIVLLSLFTSFFTSGGNLAVIIGLQVLYLLFLVVMVKWIVPEIIKIGMHFNDEIALAIIGIVLCFSLAELAEVCHLSSVLGAFFAGIAVGFTPARSTIERSTNIIGYALLIPIFFVSVGLELKLVTSWQGWLIVILLTVVALLTKWVGCGLGARALGFSWQDSNVIGAGMVSRGEMALIVAQVGLSTHLLSNHLYSEIIFVVILTTILSPIMLKWGLKKAGNEKRRSRE</sequence>
<evidence type="ECO:0000313" key="13">
    <source>
        <dbReference type="EMBL" id="USS93063.1"/>
    </source>
</evidence>
<evidence type="ECO:0000256" key="2">
    <source>
        <dbReference type="ARBA" id="ARBA00005551"/>
    </source>
</evidence>
<dbReference type="Gene3D" id="1.20.1530.20">
    <property type="match status" value="1"/>
</dbReference>
<dbReference type="InterPro" id="IPR006153">
    <property type="entry name" value="Cation/H_exchanger_TM"/>
</dbReference>
<reference evidence="13" key="1">
    <citation type="submission" date="2022-05" db="EMBL/GenBank/DDBJ databases">
        <authorList>
            <person name="Oliphant S.A."/>
            <person name="Watson-Haigh N.S."/>
            <person name="Sumby K.M."/>
            <person name="Gardner J.M."/>
            <person name="Jiranek V."/>
        </authorList>
    </citation>
    <scope>NUCLEOTIDE SEQUENCE</scope>
    <source>
        <strain evidence="13">Ru20-1</strain>
    </source>
</reference>
<feature type="transmembrane region" description="Helical" evidence="11">
    <location>
        <begin position="82"/>
        <end position="107"/>
    </location>
</feature>
<evidence type="ECO:0000256" key="6">
    <source>
        <dbReference type="ARBA" id="ARBA00022989"/>
    </source>
</evidence>
<evidence type="ECO:0000256" key="1">
    <source>
        <dbReference type="ARBA" id="ARBA00004141"/>
    </source>
</evidence>
<feature type="transmembrane region" description="Helical" evidence="11">
    <location>
        <begin position="144"/>
        <end position="168"/>
    </location>
</feature>
<keyword evidence="8" id="KW-0406">Ion transport</keyword>
<keyword evidence="9 11" id="KW-0472">Membrane</keyword>
<evidence type="ECO:0000256" key="3">
    <source>
        <dbReference type="ARBA" id="ARBA00022448"/>
    </source>
</evidence>
<feature type="domain" description="Cation/H+ exchanger transmembrane" evidence="12">
    <location>
        <begin position="12"/>
        <end position="374"/>
    </location>
</feature>
<evidence type="ECO:0000256" key="7">
    <source>
        <dbReference type="ARBA" id="ARBA00023053"/>
    </source>
</evidence>
<dbReference type="InterPro" id="IPR038770">
    <property type="entry name" value="Na+/solute_symporter_sf"/>
</dbReference>
<dbReference type="PANTHER" id="PTHR43562">
    <property type="entry name" value="NAPA-TYPE SODIUM/HYDROGEN ANTIPORTER"/>
    <property type="match status" value="1"/>
</dbReference>
<feature type="transmembrane region" description="Helical" evidence="11">
    <location>
        <begin position="287"/>
        <end position="309"/>
    </location>
</feature>
<evidence type="ECO:0000313" key="14">
    <source>
        <dbReference type="Proteomes" id="UP001057532"/>
    </source>
</evidence>
<name>A0ABY5C643_9LACO</name>
<feature type="transmembrane region" description="Helical" evidence="11">
    <location>
        <begin position="29"/>
        <end position="46"/>
    </location>
</feature>
<gene>
    <name evidence="13" type="ORF">M8332_05560</name>
</gene>
<dbReference type="EMBL" id="CP097478">
    <property type="protein sequence ID" value="USS93063.1"/>
    <property type="molecule type" value="Genomic_DNA"/>
</dbReference>
<evidence type="ECO:0000259" key="12">
    <source>
        <dbReference type="Pfam" id="PF00999"/>
    </source>
</evidence>
<feature type="transmembrane region" description="Helical" evidence="11">
    <location>
        <begin position="208"/>
        <end position="226"/>
    </location>
</feature>
<feature type="transmembrane region" description="Helical" evidence="11">
    <location>
        <begin position="52"/>
        <end position="70"/>
    </location>
</feature>
<keyword evidence="6 11" id="KW-1133">Transmembrane helix</keyword>
<protein>
    <submittedName>
        <fullName evidence="13">Cation:proton antiporter</fullName>
    </submittedName>
</protein>
<feature type="transmembrane region" description="Helical" evidence="11">
    <location>
        <begin position="354"/>
        <end position="373"/>
    </location>
</feature>
<organism evidence="13 14">
    <name type="scientific">Fructilactobacillus ixorae</name>
    <dbReference type="NCBI Taxonomy" id="1750535"/>
    <lineage>
        <taxon>Bacteria</taxon>
        <taxon>Bacillati</taxon>
        <taxon>Bacillota</taxon>
        <taxon>Bacilli</taxon>
        <taxon>Lactobacillales</taxon>
        <taxon>Lactobacillaceae</taxon>
        <taxon>Fructilactobacillus</taxon>
    </lineage>
</organism>
<evidence type="ECO:0000256" key="9">
    <source>
        <dbReference type="ARBA" id="ARBA00023136"/>
    </source>
</evidence>
<dbReference type="RefSeq" id="WP_252779831.1">
    <property type="nucleotide sequence ID" value="NZ_CP097478.1"/>
</dbReference>
<keyword evidence="14" id="KW-1185">Reference proteome</keyword>
<accession>A0ABY5C643</accession>
<keyword evidence="7" id="KW-0915">Sodium</keyword>
<feature type="transmembrane region" description="Helical" evidence="11">
    <location>
        <begin position="260"/>
        <end position="281"/>
    </location>
</feature>
<comment type="subcellular location">
    <subcellularLocation>
        <location evidence="1">Membrane</location>
        <topology evidence="1">Multi-pass membrane protein</topology>
    </subcellularLocation>
</comment>
<feature type="transmembrane region" description="Helical" evidence="11">
    <location>
        <begin position="113"/>
        <end position="132"/>
    </location>
</feature>
<proteinExistence type="inferred from homology"/>